<gene>
    <name evidence="1" type="ORF">M9458_016120</name>
</gene>
<dbReference type="AlphaFoldDB" id="A0ABD0QS76"/>
<name>A0ABD0QS76_CIRMR</name>
<evidence type="ECO:0000313" key="1">
    <source>
        <dbReference type="EMBL" id="KAL0189021.1"/>
    </source>
</evidence>
<keyword evidence="2" id="KW-1185">Reference proteome</keyword>
<organism evidence="1 2">
    <name type="scientific">Cirrhinus mrigala</name>
    <name type="common">Mrigala</name>
    <dbReference type="NCBI Taxonomy" id="683832"/>
    <lineage>
        <taxon>Eukaryota</taxon>
        <taxon>Metazoa</taxon>
        <taxon>Chordata</taxon>
        <taxon>Craniata</taxon>
        <taxon>Vertebrata</taxon>
        <taxon>Euteleostomi</taxon>
        <taxon>Actinopterygii</taxon>
        <taxon>Neopterygii</taxon>
        <taxon>Teleostei</taxon>
        <taxon>Ostariophysi</taxon>
        <taxon>Cypriniformes</taxon>
        <taxon>Cyprinidae</taxon>
        <taxon>Labeoninae</taxon>
        <taxon>Labeonini</taxon>
        <taxon>Cirrhinus</taxon>
    </lineage>
</organism>
<dbReference type="Proteomes" id="UP001529510">
    <property type="component" value="Unassembled WGS sequence"/>
</dbReference>
<accession>A0ABD0QS76</accession>
<dbReference type="EMBL" id="JAMKFB020000007">
    <property type="protein sequence ID" value="KAL0189021.1"/>
    <property type="molecule type" value="Genomic_DNA"/>
</dbReference>
<evidence type="ECO:0000313" key="2">
    <source>
        <dbReference type="Proteomes" id="UP001529510"/>
    </source>
</evidence>
<reference evidence="1 2" key="1">
    <citation type="submission" date="2024-05" db="EMBL/GenBank/DDBJ databases">
        <title>Genome sequencing and assembly of Indian major carp, Cirrhinus mrigala (Hamilton, 1822).</title>
        <authorList>
            <person name="Mohindra V."/>
            <person name="Chowdhury L.M."/>
            <person name="Lal K."/>
            <person name="Jena J.K."/>
        </authorList>
    </citation>
    <scope>NUCLEOTIDE SEQUENCE [LARGE SCALE GENOMIC DNA]</scope>
    <source>
        <strain evidence="1">CM1030</strain>
        <tissue evidence="1">Blood</tissue>
    </source>
</reference>
<comment type="caution">
    <text evidence="1">The sequence shown here is derived from an EMBL/GenBank/DDBJ whole genome shotgun (WGS) entry which is preliminary data.</text>
</comment>
<protein>
    <submittedName>
        <fullName evidence="1">Uncharacterized protein</fullName>
    </submittedName>
</protein>
<feature type="non-terminal residue" evidence="1">
    <location>
        <position position="57"/>
    </location>
</feature>
<proteinExistence type="predicted"/>
<sequence>MQLPHSSLSTVMEILVSRQLDLHSDPALISAGNSITITTKRILIWESMRKCAANQTQ</sequence>